<dbReference type="Proteomes" id="UP001495147">
    <property type="component" value="Unassembled WGS sequence"/>
</dbReference>
<evidence type="ECO:0000256" key="1">
    <source>
        <dbReference type="SAM" id="MobiDB-lite"/>
    </source>
</evidence>
<name>A0ABV0G465_9BURK</name>
<accession>A0ABV0G465</accession>
<sequence length="314" mass="34020">MVERASSEHPTLSRWQMLQALGDRLEQLLLAPNSTVDGFVPTLDKLTRELDTLMFQDVDLAVFEVVRIGSDKLSRYGALHSLHTACVVWLVARRKEWVDGKRLTALKAALTMNIAVTDLQTTLAMQTGPMEELQRQRMRNHPLDGMHLLKGLGVDDPDWLDAVAQHHEQPDGQGYPQGLTKLTELADVLRTCDVFCAKMSPRAGRPAMLSPSAAVSIFRQQSANKFGATVVTTIGVFPPGALVSLATGEQAIVTERTRDPLRPMVALLTGTDGAPLEQPEAAATGKDAGRPVAGAAKDASLAGLFPTTDVLRTR</sequence>
<dbReference type="InterPro" id="IPR003607">
    <property type="entry name" value="HD/PDEase_dom"/>
</dbReference>
<feature type="region of interest" description="Disordered" evidence="1">
    <location>
        <begin position="270"/>
        <end position="291"/>
    </location>
</feature>
<dbReference type="SUPFAM" id="SSF109604">
    <property type="entry name" value="HD-domain/PDEase-like"/>
    <property type="match status" value="1"/>
</dbReference>
<evidence type="ECO:0000313" key="3">
    <source>
        <dbReference type="Proteomes" id="UP001495147"/>
    </source>
</evidence>
<keyword evidence="3" id="KW-1185">Reference proteome</keyword>
<dbReference type="EMBL" id="JBDPZD010000003">
    <property type="protein sequence ID" value="MEO3692508.1"/>
    <property type="molecule type" value="Genomic_DNA"/>
</dbReference>
<dbReference type="Pfam" id="PF13487">
    <property type="entry name" value="HD_5"/>
    <property type="match status" value="1"/>
</dbReference>
<proteinExistence type="predicted"/>
<dbReference type="Gene3D" id="1.10.3210.10">
    <property type="entry name" value="Hypothetical protein af1432"/>
    <property type="match status" value="1"/>
</dbReference>
<dbReference type="RefSeq" id="WP_347705323.1">
    <property type="nucleotide sequence ID" value="NZ_JBDPZD010000003.1"/>
</dbReference>
<protein>
    <submittedName>
        <fullName evidence="2">HD domain-containing phosphohydrolase</fullName>
    </submittedName>
</protein>
<gene>
    <name evidence="2" type="ORF">ABDJ85_13595</name>
</gene>
<dbReference type="PANTHER" id="PTHR43155:SF2">
    <property type="entry name" value="CYCLIC DI-GMP PHOSPHODIESTERASE PA4108"/>
    <property type="match status" value="1"/>
</dbReference>
<dbReference type="CDD" id="cd00077">
    <property type="entry name" value="HDc"/>
    <property type="match status" value="1"/>
</dbReference>
<reference evidence="2 3" key="1">
    <citation type="submission" date="2024-05" db="EMBL/GenBank/DDBJ databases">
        <title>Roseateles sp. DJS-2-20 16S ribosomal RNA gene Genome sequencing and assembly.</title>
        <authorList>
            <person name="Woo H."/>
        </authorList>
    </citation>
    <scope>NUCLEOTIDE SEQUENCE [LARGE SCALE GENOMIC DNA]</scope>
    <source>
        <strain evidence="2 3">DJS-2-20</strain>
    </source>
</reference>
<dbReference type="PANTHER" id="PTHR43155">
    <property type="entry name" value="CYCLIC DI-GMP PHOSPHODIESTERASE PA4108-RELATED"/>
    <property type="match status" value="1"/>
</dbReference>
<comment type="caution">
    <text evidence="2">The sequence shown here is derived from an EMBL/GenBank/DDBJ whole genome shotgun (WGS) entry which is preliminary data.</text>
</comment>
<evidence type="ECO:0000313" key="2">
    <source>
        <dbReference type="EMBL" id="MEO3692508.1"/>
    </source>
</evidence>
<organism evidence="2 3">
    <name type="scientific">Roseateles paludis</name>
    <dbReference type="NCBI Taxonomy" id="3145238"/>
    <lineage>
        <taxon>Bacteria</taxon>
        <taxon>Pseudomonadati</taxon>
        <taxon>Pseudomonadota</taxon>
        <taxon>Betaproteobacteria</taxon>
        <taxon>Burkholderiales</taxon>
        <taxon>Sphaerotilaceae</taxon>
        <taxon>Roseateles</taxon>
    </lineage>
</organism>